<protein>
    <submittedName>
        <fullName evidence="1">RusA family crossover junction endodeoxyribonuclease</fullName>
    </submittedName>
</protein>
<dbReference type="Pfam" id="PF05866">
    <property type="entry name" value="RusA"/>
    <property type="match status" value="1"/>
</dbReference>
<evidence type="ECO:0000313" key="1">
    <source>
        <dbReference type="EMBL" id="MFC0409691.1"/>
    </source>
</evidence>
<dbReference type="SUPFAM" id="SSF103084">
    <property type="entry name" value="Holliday junction resolvase RusA"/>
    <property type="match status" value="1"/>
</dbReference>
<reference evidence="1 2" key="1">
    <citation type="submission" date="2024-09" db="EMBL/GenBank/DDBJ databases">
        <authorList>
            <person name="Sun Q."/>
            <person name="Mori K."/>
        </authorList>
    </citation>
    <scope>NUCLEOTIDE SEQUENCE [LARGE SCALE GENOMIC DNA]</scope>
    <source>
        <strain evidence="1 2">TBRC 5777</strain>
    </source>
</reference>
<dbReference type="RefSeq" id="WP_377045438.1">
    <property type="nucleotide sequence ID" value="NZ_JBHLUN010000010.1"/>
</dbReference>
<name>A0ABV6JVE6_9PROT</name>
<accession>A0ABV6JVE6</accession>
<dbReference type="Proteomes" id="UP001589865">
    <property type="component" value="Unassembled WGS sequence"/>
</dbReference>
<dbReference type="EMBL" id="JBHLUN010000010">
    <property type="protein sequence ID" value="MFC0409691.1"/>
    <property type="molecule type" value="Genomic_DNA"/>
</dbReference>
<comment type="caution">
    <text evidence="1">The sequence shown here is derived from an EMBL/GenBank/DDBJ whole genome shotgun (WGS) entry which is preliminary data.</text>
</comment>
<sequence length="150" mass="17092">MSEVDDEQDYCISFPLELVIAQTPVSAQASGTKAKDEWKKTVGERAKAEIDRLRDWYDIDDRPLMATIYYFPPGKMQGDIDNIIKPILDGMIGVVYLDDAVIEKVVAQKFEVGIDWKFSSPSSALQDAIDRDKPVVYIMVEDDLDWREVQ</sequence>
<proteinExistence type="predicted"/>
<dbReference type="InterPro" id="IPR036614">
    <property type="entry name" value="RusA-like_sf"/>
</dbReference>
<dbReference type="Gene3D" id="3.30.1330.70">
    <property type="entry name" value="Holliday junction resolvase RusA"/>
    <property type="match status" value="1"/>
</dbReference>
<keyword evidence="2" id="KW-1185">Reference proteome</keyword>
<dbReference type="InterPro" id="IPR008822">
    <property type="entry name" value="Endonuclease_RusA-like"/>
</dbReference>
<organism evidence="1 2">
    <name type="scientific">Roseomonas elaeocarpi</name>
    <dbReference type="NCBI Taxonomy" id="907779"/>
    <lineage>
        <taxon>Bacteria</taxon>
        <taxon>Pseudomonadati</taxon>
        <taxon>Pseudomonadota</taxon>
        <taxon>Alphaproteobacteria</taxon>
        <taxon>Acetobacterales</taxon>
        <taxon>Roseomonadaceae</taxon>
        <taxon>Roseomonas</taxon>
    </lineage>
</organism>
<gene>
    <name evidence="1" type="ORF">ACFFGY_15670</name>
</gene>
<evidence type="ECO:0000313" key="2">
    <source>
        <dbReference type="Proteomes" id="UP001589865"/>
    </source>
</evidence>